<organism evidence="2 3">
    <name type="scientific">Roseovarius nubinhibens</name>
    <dbReference type="NCBI Taxonomy" id="314263"/>
    <lineage>
        <taxon>Bacteria</taxon>
        <taxon>Pseudomonadati</taxon>
        <taxon>Pseudomonadota</taxon>
        <taxon>Alphaproteobacteria</taxon>
        <taxon>Rhodobacterales</taxon>
        <taxon>Roseobacteraceae</taxon>
        <taxon>Roseovarius</taxon>
    </lineage>
</organism>
<dbReference type="GO" id="GO:0008168">
    <property type="term" value="F:methyltransferase activity"/>
    <property type="evidence" value="ECO:0007669"/>
    <property type="project" value="UniProtKB-KW"/>
</dbReference>
<accession>A0A348WFN9</accession>
<feature type="region of interest" description="Disordered" evidence="1">
    <location>
        <begin position="1"/>
        <end position="24"/>
    </location>
</feature>
<keyword evidence="2" id="KW-0489">Methyltransferase</keyword>
<gene>
    <name evidence="2" type="ORF">DCS45_15965</name>
</gene>
<name>A0A348WFN9_9RHOB</name>
<dbReference type="AlphaFoldDB" id="A0A348WFN9"/>
<protein>
    <submittedName>
        <fullName evidence="2">Methyltransferase</fullName>
    </submittedName>
</protein>
<evidence type="ECO:0000256" key="1">
    <source>
        <dbReference type="SAM" id="MobiDB-lite"/>
    </source>
</evidence>
<reference evidence="2 3" key="1">
    <citation type="journal article" date="2018" name="Nat. Biotechnol.">
        <title>A standardized bacterial taxonomy based on genome phylogeny substantially revises the tree of life.</title>
        <authorList>
            <person name="Parks D.H."/>
            <person name="Chuvochina M."/>
            <person name="Waite D.W."/>
            <person name="Rinke C."/>
            <person name="Skarshewski A."/>
            <person name="Chaumeil P.A."/>
            <person name="Hugenholtz P."/>
        </authorList>
    </citation>
    <scope>NUCLEOTIDE SEQUENCE [LARGE SCALE GENOMIC DNA]</scope>
    <source>
        <strain evidence="2">UBA9169</strain>
    </source>
</reference>
<dbReference type="GO" id="GO:0032259">
    <property type="term" value="P:methylation"/>
    <property type="evidence" value="ECO:0007669"/>
    <property type="project" value="UniProtKB-KW"/>
</dbReference>
<feature type="compositionally biased region" description="Polar residues" evidence="1">
    <location>
        <begin position="1"/>
        <end position="10"/>
    </location>
</feature>
<comment type="caution">
    <text evidence="2">The sequence shown here is derived from an EMBL/GenBank/DDBJ whole genome shotgun (WGS) entry which is preliminary data.</text>
</comment>
<dbReference type="Proteomes" id="UP000264719">
    <property type="component" value="Unassembled WGS sequence"/>
</dbReference>
<proteinExistence type="predicted"/>
<keyword evidence="2" id="KW-0808">Transferase</keyword>
<feature type="compositionally biased region" description="Basic and acidic residues" evidence="1">
    <location>
        <begin position="12"/>
        <end position="21"/>
    </location>
</feature>
<evidence type="ECO:0000313" key="3">
    <source>
        <dbReference type="Proteomes" id="UP000264719"/>
    </source>
</evidence>
<dbReference type="EMBL" id="DMVW01000154">
    <property type="protein sequence ID" value="HAR53351.1"/>
    <property type="molecule type" value="Genomic_DNA"/>
</dbReference>
<evidence type="ECO:0000313" key="2">
    <source>
        <dbReference type="EMBL" id="HAR53351.1"/>
    </source>
</evidence>
<sequence>MQGNISSAVRQQRHEPHKSLDDFPTPPWATRALCEFLKARGLIGPLDSVREPAPNRGHMAKVLAEYFDQVIASDVHDYGAGYPIEDYLFGPPPPRTSWTVTVWPECRGEAVVRRARSCSGSLAVLVENTCLADPAAWHDVFNTDQPAYVVQLCDELTAGGEKVAFCWLVWTRRPVDGAALHWVPPGTRRALERPGVYD</sequence>